<evidence type="ECO:0000256" key="1">
    <source>
        <dbReference type="SAM" id="Phobius"/>
    </source>
</evidence>
<feature type="transmembrane region" description="Helical" evidence="1">
    <location>
        <begin position="52"/>
        <end position="72"/>
    </location>
</feature>
<dbReference type="EMBL" id="LAIR01000002">
    <property type="protein sequence ID" value="KNX38346.1"/>
    <property type="molecule type" value="Genomic_DNA"/>
</dbReference>
<keyword evidence="1" id="KW-0472">Membrane</keyword>
<name>A0A0L6CKM4_9MICO</name>
<evidence type="ECO:0000313" key="3">
    <source>
        <dbReference type="Proteomes" id="UP000037397"/>
    </source>
</evidence>
<evidence type="ECO:0000313" key="2">
    <source>
        <dbReference type="EMBL" id="KNX38346.1"/>
    </source>
</evidence>
<organism evidence="2 3">
    <name type="scientific">Luteipulveratus halotolerans</name>
    <dbReference type="NCBI Taxonomy" id="1631356"/>
    <lineage>
        <taxon>Bacteria</taxon>
        <taxon>Bacillati</taxon>
        <taxon>Actinomycetota</taxon>
        <taxon>Actinomycetes</taxon>
        <taxon>Micrococcales</taxon>
        <taxon>Dermacoccaceae</taxon>
        <taxon>Luteipulveratus</taxon>
    </lineage>
</organism>
<dbReference type="Proteomes" id="UP000037397">
    <property type="component" value="Unassembled WGS sequence"/>
</dbReference>
<dbReference type="STRING" id="1631356.VV01_16245"/>
<comment type="caution">
    <text evidence="2">The sequence shown here is derived from an EMBL/GenBank/DDBJ whole genome shotgun (WGS) entry which is preliminary data.</text>
</comment>
<protein>
    <submittedName>
        <fullName evidence="2">Uncharacterized protein</fullName>
    </submittedName>
</protein>
<feature type="transmembrane region" description="Helical" evidence="1">
    <location>
        <begin position="84"/>
        <end position="110"/>
    </location>
</feature>
<proteinExistence type="predicted"/>
<keyword evidence="1" id="KW-1133">Transmembrane helix</keyword>
<gene>
    <name evidence="2" type="ORF">VV01_16245</name>
</gene>
<sequence>MDLARLRELIIPAAVVKGALAAFALTIVFEIVVGPGLSPFLDALDPLVATGVVLMMVLVFRGVAGMFAARVVRDRDVTHERSGYLPSAALAGILGCVLYEVVALAMGAAIGTDTWSARLLWEPLRWAAELSVGALLIDPSGQRARQDIPMRYRATLDQQ</sequence>
<accession>A0A0L6CKM4</accession>
<dbReference type="RefSeq" id="WP_050670788.1">
    <property type="nucleotide sequence ID" value="NZ_LAIR01000002.1"/>
</dbReference>
<keyword evidence="1" id="KW-0812">Transmembrane</keyword>
<keyword evidence="3" id="KW-1185">Reference proteome</keyword>
<feature type="transmembrane region" description="Helical" evidence="1">
    <location>
        <begin position="9"/>
        <end position="32"/>
    </location>
</feature>
<dbReference type="AlphaFoldDB" id="A0A0L6CKM4"/>
<reference evidence="3" key="1">
    <citation type="submission" date="2015-03" db="EMBL/GenBank/DDBJ databases">
        <title>Luteipulveratus halotolerans sp. nov., a novel actinobacterium (Dermacoccaceae) from Sarawak, Malaysia.</title>
        <authorList>
            <person name="Juboi H."/>
            <person name="Basik A."/>
            <person name="Shamsul S.S."/>
            <person name="Arnold P."/>
            <person name="Schmitt E.K."/>
            <person name="Sanglier J.-J."/>
            <person name="Yeo T."/>
        </authorList>
    </citation>
    <scope>NUCLEOTIDE SEQUENCE [LARGE SCALE GENOMIC DNA]</scope>
    <source>
        <strain evidence="3">C296001</strain>
    </source>
</reference>